<evidence type="ECO:0000256" key="1">
    <source>
        <dbReference type="PROSITE-ProRule" id="PRU00339"/>
    </source>
</evidence>
<dbReference type="RefSeq" id="WP_231058953.1">
    <property type="nucleotide sequence ID" value="NZ_JAJNOC010000004.1"/>
</dbReference>
<dbReference type="Proteomes" id="UP001179361">
    <property type="component" value="Unassembled WGS sequence"/>
</dbReference>
<dbReference type="InterPro" id="IPR011990">
    <property type="entry name" value="TPR-like_helical_dom_sf"/>
</dbReference>
<evidence type="ECO:0000313" key="4">
    <source>
        <dbReference type="Proteomes" id="UP001179361"/>
    </source>
</evidence>
<feature type="chain" id="PRO_5046977934" evidence="2">
    <location>
        <begin position="30"/>
        <end position="429"/>
    </location>
</feature>
<keyword evidence="1" id="KW-0802">TPR repeat</keyword>
<proteinExistence type="predicted"/>
<dbReference type="SUPFAM" id="SSF48452">
    <property type="entry name" value="TPR-like"/>
    <property type="match status" value="1"/>
</dbReference>
<reference evidence="3" key="1">
    <citation type="submission" date="2021-11" db="EMBL/GenBank/DDBJ databases">
        <title>The complete genome of Massilia sp sp. G4R7.</title>
        <authorList>
            <person name="Liu L."/>
            <person name="Yue J."/>
            <person name="Yuan J."/>
            <person name="Yang F."/>
            <person name="Li L."/>
        </authorList>
    </citation>
    <scope>NUCLEOTIDE SEQUENCE</scope>
    <source>
        <strain evidence="3">G4R7</strain>
    </source>
</reference>
<keyword evidence="2" id="KW-0732">Signal</keyword>
<evidence type="ECO:0000313" key="3">
    <source>
        <dbReference type="EMBL" id="MCD2517677.1"/>
    </source>
</evidence>
<accession>A0ABS8Q7F1</accession>
<feature type="repeat" description="TPR" evidence="1">
    <location>
        <begin position="128"/>
        <end position="161"/>
    </location>
</feature>
<dbReference type="PROSITE" id="PS50005">
    <property type="entry name" value="TPR"/>
    <property type="match status" value="1"/>
</dbReference>
<sequence>MAQFRLARLCLMLAAFGVTAPALVSSAHAQQKSDAPAAAAAPQDTVRPEIFKLLDPAAVKPLVDAKNFTEVQSRITQAEAFPNRTPYEDYVINRMKLTVASSTGNDAAAIPALEAVINSGKLSAGDKANFMQALGNMYFNAKNYPKALEWFERYTKESQTPDAVRPAMASAYYLQNDFAKTRDTLLPIIEAQEKAGQKPAEKDLRMLASSAIKMKDDAGYIVALEKLVRAYPSDDFWTDLVSRGVGRKAGFNQDTHLANLYRLQFAVAPKGMAPEEYTNLAELALRDGFPTEAKKALDAGYANGVLGTGGNAKAHAALRDKANKGAADDAKNIASGEASAAKAKTGAGLVNLGWAYATMDQADKGIGFIQQGIAKGGLKNVEEAKLRLGMAQARAGKKAEAIQTFEGIKGAGGAGDLAKYWILYLNQQG</sequence>
<keyword evidence="4" id="KW-1185">Reference proteome</keyword>
<evidence type="ECO:0000256" key="2">
    <source>
        <dbReference type="SAM" id="SignalP"/>
    </source>
</evidence>
<feature type="signal peptide" evidence="2">
    <location>
        <begin position="1"/>
        <end position="29"/>
    </location>
</feature>
<dbReference type="Gene3D" id="1.25.40.10">
    <property type="entry name" value="Tetratricopeptide repeat domain"/>
    <property type="match status" value="1"/>
</dbReference>
<dbReference type="Pfam" id="PF13174">
    <property type="entry name" value="TPR_6"/>
    <property type="match status" value="2"/>
</dbReference>
<protein>
    <submittedName>
        <fullName evidence="3">Tetratricopeptide repeat protein</fullName>
    </submittedName>
</protein>
<gene>
    <name evidence="3" type="ORF">LQ564_15285</name>
</gene>
<dbReference type="EMBL" id="JAJNOC010000004">
    <property type="protein sequence ID" value="MCD2517677.1"/>
    <property type="molecule type" value="Genomic_DNA"/>
</dbReference>
<dbReference type="InterPro" id="IPR019734">
    <property type="entry name" value="TPR_rpt"/>
</dbReference>
<organism evidence="3 4">
    <name type="scientific">Massilia phyllostachyos</name>
    <dbReference type="NCBI Taxonomy" id="2898585"/>
    <lineage>
        <taxon>Bacteria</taxon>
        <taxon>Pseudomonadati</taxon>
        <taxon>Pseudomonadota</taxon>
        <taxon>Betaproteobacteria</taxon>
        <taxon>Burkholderiales</taxon>
        <taxon>Oxalobacteraceae</taxon>
        <taxon>Telluria group</taxon>
        <taxon>Massilia</taxon>
    </lineage>
</organism>
<name>A0ABS8Q7F1_9BURK</name>
<comment type="caution">
    <text evidence="3">The sequence shown here is derived from an EMBL/GenBank/DDBJ whole genome shotgun (WGS) entry which is preliminary data.</text>
</comment>